<feature type="transmembrane region" description="Helical" evidence="1">
    <location>
        <begin position="436"/>
        <end position="456"/>
    </location>
</feature>
<dbReference type="PANTHER" id="PTHR10790:SF51">
    <property type="entry name" value="TETRATRICOPEPTIDE REPEAT PROTEIN"/>
    <property type="match status" value="1"/>
</dbReference>
<feature type="transmembrane region" description="Helical" evidence="1">
    <location>
        <begin position="335"/>
        <end position="355"/>
    </location>
</feature>
<accession>A0A5A5TCK7</accession>
<gene>
    <name evidence="2" type="ORF">KDI_23130</name>
</gene>
<keyword evidence="1" id="KW-0472">Membrane</keyword>
<evidence type="ECO:0000256" key="1">
    <source>
        <dbReference type="SAM" id="Phobius"/>
    </source>
</evidence>
<evidence type="ECO:0008006" key="4">
    <source>
        <dbReference type="Google" id="ProtNLM"/>
    </source>
</evidence>
<feature type="transmembrane region" description="Helical" evidence="1">
    <location>
        <begin position="555"/>
        <end position="577"/>
    </location>
</feature>
<protein>
    <recommendedName>
        <fullName evidence="4">Chlor_Arch_YYY domain protein</fullName>
    </recommendedName>
</protein>
<feature type="transmembrane region" description="Helical" evidence="1">
    <location>
        <begin position="597"/>
        <end position="615"/>
    </location>
</feature>
<dbReference type="AlphaFoldDB" id="A0A5A5TCK7"/>
<keyword evidence="3" id="KW-1185">Reference proteome</keyword>
<feature type="transmembrane region" description="Helical" evidence="1">
    <location>
        <begin position="301"/>
        <end position="323"/>
    </location>
</feature>
<dbReference type="NCBIfam" id="TIGR03662">
    <property type="entry name" value="Chlor_Arch_YYY"/>
    <property type="match status" value="1"/>
</dbReference>
<keyword evidence="1" id="KW-1133">Transmembrane helix</keyword>
<evidence type="ECO:0000313" key="3">
    <source>
        <dbReference type="Proteomes" id="UP000322530"/>
    </source>
</evidence>
<dbReference type="RefSeq" id="WP_149401729.1">
    <property type="nucleotide sequence ID" value="NZ_BIXY01000030.1"/>
</dbReference>
<dbReference type="InterPro" id="IPR018746">
    <property type="entry name" value="DUF2298"/>
</dbReference>
<dbReference type="OrthoDB" id="134460at2"/>
<sequence>MFELFQMWALVEVLGIAFLPLTITIFRNMPDRGWAWGKALAILIVSFCVWFPLMVLHFLPFNQFFIFGVVFVLLLLNGIGFFRTRHTLVQLIRSQKGYIIASELLFLLMVALLGWLRSFGPEITSYERFMDEGFLASIMRSQHFPPSDMWYAGSSINYYYYAHYIIAVLAKLLGQIPSVAFNTGISLLYGLVAVSLFGVTCNLIAWSRQRRKQAQAIVITTPDVNISEEPKTYPTHKALLFGIPFGLLTVAMALMFGNLASTLQYFAEHNTPAGYDWFGASRIIPKTINEFPAFSFLLSDFHAHVLSLPFTILAIGFAFNFLLEPEGQGIYAYGRGWRLPLTLFCVALSVGGLFVMNGWDLPTYLLLIVVCLVVQQWFSHEKVISAKLIGDVLLAVLPLAVLAFLCYSPFFFTFSSPSQGVGFTSLQDRSTLRYELLIYALFAFVFLSLLFSNMLARLITPVPAISGASGEENELQELTAVEETTEEETITSQIEERKGEGLISWSFVGTLTGLGFIVIGLLFQLFSPQNATWFVTLGITLTALAIVIENIHDRGYAFTLFLGALAFGLIAACEVVFLRDVFADNVPRMNTVFKFYFQAWILLSIACGTGLFYIIENVRVSNVLSARMRALRSVLAGGKIIWSACLLILVAASCIYPIFAPYYRFVQYSPITHQVGMFRSNNLDGMTYLKDDQALAGDYDAIRWLNAHISGTPVITEAVGDDYTNYARISAFTGLPTIMGWVGHEYQWRVTWYNKSSTNAADFNNRKNDVNQIYSDPNEQRVLSTMARYHVQYVYVGMLERSTYTGANLNRFASFMNTVYQANGVTIYQVKA</sequence>
<name>A0A5A5TCK7_9CHLR</name>
<evidence type="ECO:0000313" key="2">
    <source>
        <dbReference type="EMBL" id="GCF08749.1"/>
    </source>
</evidence>
<comment type="caution">
    <text evidence="2">The sequence shown here is derived from an EMBL/GenBank/DDBJ whole genome shotgun (WGS) entry which is preliminary data.</text>
</comment>
<feature type="transmembrane region" description="Helical" evidence="1">
    <location>
        <begin position="65"/>
        <end position="85"/>
    </location>
</feature>
<proteinExistence type="predicted"/>
<feature type="transmembrane region" description="Helical" evidence="1">
    <location>
        <begin position="361"/>
        <end position="380"/>
    </location>
</feature>
<keyword evidence="1" id="KW-0812">Transmembrane</keyword>
<feature type="transmembrane region" description="Helical" evidence="1">
    <location>
        <begin position="636"/>
        <end position="659"/>
    </location>
</feature>
<feature type="transmembrane region" description="Helical" evidence="1">
    <location>
        <begin position="97"/>
        <end position="116"/>
    </location>
</feature>
<feature type="transmembrane region" description="Helical" evidence="1">
    <location>
        <begin position="502"/>
        <end position="525"/>
    </location>
</feature>
<feature type="transmembrane region" description="Helical" evidence="1">
    <location>
        <begin position="6"/>
        <end position="27"/>
    </location>
</feature>
<dbReference type="PANTHER" id="PTHR10790">
    <property type="entry name" value="TPR-DOMAIN CONTAINING PROTEIN"/>
    <property type="match status" value="1"/>
</dbReference>
<feature type="transmembrane region" description="Helical" evidence="1">
    <location>
        <begin position="39"/>
        <end position="59"/>
    </location>
</feature>
<feature type="transmembrane region" description="Helical" evidence="1">
    <location>
        <begin position="392"/>
        <end position="416"/>
    </location>
</feature>
<reference evidence="2 3" key="1">
    <citation type="submission" date="2019-01" db="EMBL/GenBank/DDBJ databases">
        <title>Draft genome sequence of Dictyobacter sp. Uno17.</title>
        <authorList>
            <person name="Wang C.M."/>
            <person name="Zheng Y."/>
            <person name="Sakai Y."/>
            <person name="Abe K."/>
            <person name="Yokota A."/>
            <person name="Yabe S."/>
        </authorList>
    </citation>
    <scope>NUCLEOTIDE SEQUENCE [LARGE SCALE GENOMIC DNA]</scope>
    <source>
        <strain evidence="2 3">Uno17</strain>
    </source>
</reference>
<organism evidence="2 3">
    <name type="scientific">Dictyobacter arantiisoli</name>
    <dbReference type="NCBI Taxonomy" id="2014874"/>
    <lineage>
        <taxon>Bacteria</taxon>
        <taxon>Bacillati</taxon>
        <taxon>Chloroflexota</taxon>
        <taxon>Ktedonobacteria</taxon>
        <taxon>Ktedonobacterales</taxon>
        <taxon>Dictyobacteraceae</taxon>
        <taxon>Dictyobacter</taxon>
    </lineage>
</organism>
<feature type="transmembrane region" description="Helical" evidence="1">
    <location>
        <begin position="531"/>
        <end position="548"/>
    </location>
</feature>
<dbReference type="EMBL" id="BIXY01000030">
    <property type="protein sequence ID" value="GCF08749.1"/>
    <property type="molecule type" value="Genomic_DNA"/>
</dbReference>
<feature type="transmembrane region" description="Helical" evidence="1">
    <location>
        <begin position="187"/>
        <end position="206"/>
    </location>
</feature>
<feature type="transmembrane region" description="Helical" evidence="1">
    <location>
        <begin position="238"/>
        <end position="256"/>
    </location>
</feature>
<dbReference type="Pfam" id="PF10060">
    <property type="entry name" value="DUF2298"/>
    <property type="match status" value="1"/>
</dbReference>
<dbReference type="Proteomes" id="UP000322530">
    <property type="component" value="Unassembled WGS sequence"/>
</dbReference>